<feature type="compositionally biased region" description="Basic and acidic residues" evidence="2">
    <location>
        <begin position="730"/>
        <end position="742"/>
    </location>
</feature>
<proteinExistence type="predicted"/>
<feature type="compositionally biased region" description="Basic and acidic residues" evidence="2">
    <location>
        <begin position="692"/>
        <end position="701"/>
    </location>
</feature>
<keyword evidence="4" id="KW-1185">Reference proteome</keyword>
<organism evidence="3 4">
    <name type="scientific">Cyclotella cryptica</name>
    <dbReference type="NCBI Taxonomy" id="29204"/>
    <lineage>
        <taxon>Eukaryota</taxon>
        <taxon>Sar</taxon>
        <taxon>Stramenopiles</taxon>
        <taxon>Ochrophyta</taxon>
        <taxon>Bacillariophyta</taxon>
        <taxon>Coscinodiscophyceae</taxon>
        <taxon>Thalassiosirophycidae</taxon>
        <taxon>Stephanodiscales</taxon>
        <taxon>Stephanodiscaceae</taxon>
        <taxon>Cyclotella</taxon>
    </lineage>
</organism>
<feature type="compositionally biased region" description="Polar residues" evidence="2">
    <location>
        <begin position="53"/>
        <end position="66"/>
    </location>
</feature>
<comment type="caution">
    <text evidence="3">The sequence shown here is derived from an EMBL/GenBank/DDBJ whole genome shotgun (WGS) entry which is preliminary data.</text>
</comment>
<reference evidence="3 4" key="1">
    <citation type="journal article" date="2020" name="G3 (Bethesda)">
        <title>Improved Reference Genome for Cyclotella cryptica CCMP332, a Model for Cell Wall Morphogenesis, Salinity Adaptation, and Lipid Production in Diatoms (Bacillariophyta).</title>
        <authorList>
            <person name="Roberts W.R."/>
            <person name="Downey K.M."/>
            <person name="Ruck E.C."/>
            <person name="Traller J.C."/>
            <person name="Alverson A.J."/>
        </authorList>
    </citation>
    <scope>NUCLEOTIDE SEQUENCE [LARGE SCALE GENOMIC DNA]</scope>
    <source>
        <strain evidence="3 4">CCMP332</strain>
    </source>
</reference>
<evidence type="ECO:0000313" key="4">
    <source>
        <dbReference type="Proteomes" id="UP001516023"/>
    </source>
</evidence>
<dbReference type="AlphaFoldDB" id="A0ABD3Q0L4"/>
<feature type="compositionally biased region" description="Polar residues" evidence="2">
    <location>
        <begin position="196"/>
        <end position="208"/>
    </location>
</feature>
<sequence length="944" mass="106563">MSYPSNSAIYGGVRLRPTASIESRCSREGIEVPIEDVIPAGIVKRLKEEREGANTTTRESTDSGADSENGKVANLIKLTQQRTQLAKSPPHKEIPAFLHCTSSVSSVDGDKYGITLQSYESASVVTSNPRTDEIIKASRNYVSNLPNGSIVSVRSIHGSGNDKYGITMRSSVSVSSNPSLGNWTKSKTSPRDTIRASRSNVSNATKGSAESARDGPPPLIFDSSIIDYADESILETELCKKILNAFEATLKNNPGLLPGGPQVIESLNSTLAKLMKDNDDREDQMRNQIENVKAENEEIERKLSDLRGSLTLKNIELTKELEKEQQEKERTEDALKKLTDANKAMKQDVKCKMDETTKEKEELTKHIGILTKSRDEIKSSLETEMKLVEKDREALRIVVDGRKPIQKQKAENKELESQIEIMTEAASKKKAALQAEAAEIKTFEDRLQQLKQSNDAIRKEVEDEKRELLEITLTLQSKKQAVIESKAELEIRMEKEKEALENQVENSRMMNAKDMERLVNSKIDRYFKRRGISETEKDGICFDGVGAVTDIESIIKSRVAVELKQKEIEMKERELERKEEMMKEKEMKERDIRKRELDEQLLKESEILEKITRKMKMRERELEERIMRERKEKGLRLNHIREKRTNMSDLVKVDKNGTVGVEAVGKQNGMVGMGDSCLDMNAALKSRVVPPKQKEIERETRQSNSGVTRKTLSNQSTDGSLKWAASSTTTEERCNKSFHGERPFPNVYVSNDDEKTVGDDSTVALNELSVKNLRQMAGGEQVGSKSEGLKQSKPNEKDSKLTDMQKELLKLREELSNVRLKKERFEQILNEKNEFSSQCMDEDSLKHITHQEFTSLGHDFEVKGSSFDFQRDNVQLSSIRKVASHDKHDDKGDLSRTLPRSASSSPLDSLQDSSLKKDHDDANKAQTHAYRSCLLPRLAGLHKG</sequence>
<feature type="compositionally biased region" description="Basic and acidic residues" evidence="2">
    <location>
        <begin position="787"/>
        <end position="800"/>
    </location>
</feature>
<feature type="region of interest" description="Disordered" evidence="2">
    <location>
        <begin position="688"/>
        <end position="758"/>
    </location>
</feature>
<gene>
    <name evidence="3" type="ORF">HJC23_007262</name>
</gene>
<feature type="coiled-coil region" evidence="1">
    <location>
        <begin position="264"/>
        <end position="366"/>
    </location>
</feature>
<feature type="compositionally biased region" description="Polar residues" evidence="2">
    <location>
        <begin position="702"/>
        <end position="729"/>
    </location>
</feature>
<protein>
    <submittedName>
        <fullName evidence="3">Uncharacterized protein</fullName>
    </submittedName>
</protein>
<feature type="compositionally biased region" description="Basic and acidic residues" evidence="2">
    <location>
        <begin position="883"/>
        <end position="894"/>
    </location>
</feature>
<keyword evidence="1" id="KW-0175">Coiled coil</keyword>
<feature type="region of interest" description="Disordered" evidence="2">
    <location>
        <begin position="880"/>
        <end position="923"/>
    </location>
</feature>
<feature type="region of interest" description="Disordered" evidence="2">
    <location>
        <begin position="776"/>
        <end position="800"/>
    </location>
</feature>
<feature type="coiled-coil region" evidence="1">
    <location>
        <begin position="801"/>
        <end position="828"/>
    </location>
</feature>
<dbReference type="EMBL" id="JABMIG020000090">
    <property type="protein sequence ID" value="KAL3793522.1"/>
    <property type="molecule type" value="Genomic_DNA"/>
</dbReference>
<accession>A0ABD3Q0L4</accession>
<evidence type="ECO:0000256" key="1">
    <source>
        <dbReference type="SAM" id="Coils"/>
    </source>
</evidence>
<feature type="compositionally biased region" description="Basic and acidic residues" evidence="2">
    <location>
        <begin position="914"/>
        <end position="923"/>
    </location>
</feature>
<feature type="coiled-coil region" evidence="1">
    <location>
        <begin position="405"/>
        <end position="510"/>
    </location>
</feature>
<evidence type="ECO:0000313" key="3">
    <source>
        <dbReference type="EMBL" id="KAL3793522.1"/>
    </source>
</evidence>
<feature type="coiled-coil region" evidence="1">
    <location>
        <begin position="561"/>
        <end position="632"/>
    </location>
</feature>
<feature type="region of interest" description="Disordered" evidence="2">
    <location>
        <begin position="48"/>
        <end position="69"/>
    </location>
</feature>
<feature type="region of interest" description="Disordered" evidence="2">
    <location>
        <begin position="172"/>
        <end position="216"/>
    </location>
</feature>
<dbReference type="Proteomes" id="UP001516023">
    <property type="component" value="Unassembled WGS sequence"/>
</dbReference>
<feature type="compositionally biased region" description="Polar residues" evidence="2">
    <location>
        <begin position="177"/>
        <end position="187"/>
    </location>
</feature>
<feature type="compositionally biased region" description="Low complexity" evidence="2">
    <location>
        <begin position="901"/>
        <end position="913"/>
    </location>
</feature>
<name>A0ABD3Q0L4_9STRA</name>
<evidence type="ECO:0000256" key="2">
    <source>
        <dbReference type="SAM" id="MobiDB-lite"/>
    </source>
</evidence>